<evidence type="ECO:0000313" key="9">
    <source>
        <dbReference type="EMBL" id="TGE19828.1"/>
    </source>
</evidence>
<dbReference type="HAMAP" id="MF_01366">
    <property type="entry name" value="Ribosomal_uL13"/>
    <property type="match status" value="1"/>
</dbReference>
<dbReference type="GO" id="GO:0006412">
    <property type="term" value="P:translation"/>
    <property type="evidence" value="ECO:0007669"/>
    <property type="project" value="UniProtKB-UniRule"/>
</dbReference>
<evidence type="ECO:0000256" key="7">
    <source>
        <dbReference type="RuleBase" id="RU003877"/>
    </source>
</evidence>
<dbReference type="GO" id="GO:0003735">
    <property type="term" value="F:structural constituent of ribosome"/>
    <property type="evidence" value="ECO:0007669"/>
    <property type="project" value="InterPro"/>
</dbReference>
<comment type="caution">
    <text evidence="9">The sequence shown here is derived from an EMBL/GenBank/DDBJ whole genome shotgun (WGS) entry which is preliminary data.</text>
</comment>
<dbReference type="NCBIfam" id="TIGR01066">
    <property type="entry name" value="rplM_bact"/>
    <property type="match status" value="1"/>
</dbReference>
<dbReference type="PANTHER" id="PTHR11545:SF2">
    <property type="entry name" value="LARGE RIBOSOMAL SUBUNIT PROTEIN UL13M"/>
    <property type="match status" value="1"/>
</dbReference>
<dbReference type="GO" id="GO:0003729">
    <property type="term" value="F:mRNA binding"/>
    <property type="evidence" value="ECO:0007669"/>
    <property type="project" value="UniProtKB-ARBA"/>
</dbReference>
<comment type="subunit">
    <text evidence="2 6">Part of the 50S ribosomal subunit.</text>
</comment>
<dbReference type="GO" id="GO:0022625">
    <property type="term" value="C:cytosolic large ribosomal subunit"/>
    <property type="evidence" value="ECO:0007669"/>
    <property type="project" value="TreeGrafter"/>
</dbReference>
<keyword evidence="4 6" id="KW-0687">Ribonucleoprotein</keyword>
<dbReference type="GO" id="GO:0017148">
    <property type="term" value="P:negative regulation of translation"/>
    <property type="evidence" value="ECO:0007669"/>
    <property type="project" value="TreeGrafter"/>
</dbReference>
<evidence type="ECO:0000256" key="5">
    <source>
        <dbReference type="ARBA" id="ARBA00035201"/>
    </source>
</evidence>
<dbReference type="SUPFAM" id="SSF52161">
    <property type="entry name" value="Ribosomal protein L13"/>
    <property type="match status" value="1"/>
</dbReference>
<gene>
    <name evidence="6 8 9" type="primary">rplM</name>
    <name evidence="9" type="ORF">E5J99_01630</name>
</gene>
<evidence type="ECO:0000256" key="4">
    <source>
        <dbReference type="ARBA" id="ARBA00023274"/>
    </source>
</evidence>
<evidence type="ECO:0000256" key="1">
    <source>
        <dbReference type="ARBA" id="ARBA00006227"/>
    </source>
</evidence>
<organism evidence="9 10">
    <name type="scientific">Hymenobacter elongatus</name>
    <dbReference type="NCBI Taxonomy" id="877208"/>
    <lineage>
        <taxon>Bacteria</taxon>
        <taxon>Pseudomonadati</taxon>
        <taxon>Bacteroidota</taxon>
        <taxon>Cytophagia</taxon>
        <taxon>Cytophagales</taxon>
        <taxon>Hymenobacteraceae</taxon>
        <taxon>Hymenobacter</taxon>
    </lineage>
</organism>
<dbReference type="RefSeq" id="WP_135495976.1">
    <property type="nucleotide sequence ID" value="NZ_SRLD01000002.1"/>
</dbReference>
<keyword evidence="10" id="KW-1185">Reference proteome</keyword>
<dbReference type="OrthoDB" id="9801330at2"/>
<dbReference type="Gene3D" id="3.90.1180.10">
    <property type="entry name" value="Ribosomal protein L13"/>
    <property type="match status" value="1"/>
</dbReference>
<evidence type="ECO:0000313" key="10">
    <source>
        <dbReference type="Proteomes" id="UP000297739"/>
    </source>
</evidence>
<evidence type="ECO:0000256" key="3">
    <source>
        <dbReference type="ARBA" id="ARBA00022980"/>
    </source>
</evidence>
<dbReference type="EMBL" id="SRLD01000002">
    <property type="protein sequence ID" value="TGE19828.1"/>
    <property type="molecule type" value="Genomic_DNA"/>
</dbReference>
<dbReference type="AlphaFoldDB" id="A0A4Z0PQC3"/>
<name>A0A4Z0PQC3_9BACT</name>
<dbReference type="PIRSF" id="PIRSF002181">
    <property type="entry name" value="Ribosomal_L13"/>
    <property type="match status" value="1"/>
</dbReference>
<proteinExistence type="inferred from homology"/>
<sequence length="150" mass="16654">MDHLSFKTVSVNKANANKGWVVVDAGDNTLGRLSSQIANILRGKHKPSFTPNSDCGDSVIVVNADKLRVTGKKMTEKIYVSHSGYPGGQKRKSMREVMEKSSTRVIEHAVRGMLPHNRLGREQFRSLFVYEGAEHPHQAQQPAAVDMKNL</sequence>
<dbReference type="FunFam" id="3.90.1180.10:FF:000001">
    <property type="entry name" value="50S ribosomal protein L13"/>
    <property type="match status" value="1"/>
</dbReference>
<dbReference type="Proteomes" id="UP000297739">
    <property type="component" value="Unassembled WGS sequence"/>
</dbReference>
<dbReference type="InterPro" id="IPR005822">
    <property type="entry name" value="Ribosomal_uL13"/>
</dbReference>
<comment type="function">
    <text evidence="6 8">This protein is one of the early assembly proteins of the 50S ribosomal subunit, although it is not seen to bind rRNA by itself. It is important during the early stages of 50S assembly.</text>
</comment>
<evidence type="ECO:0000256" key="8">
    <source>
        <dbReference type="RuleBase" id="RU003878"/>
    </source>
</evidence>
<dbReference type="CDD" id="cd00392">
    <property type="entry name" value="Ribosomal_L13"/>
    <property type="match status" value="1"/>
</dbReference>
<evidence type="ECO:0000256" key="6">
    <source>
        <dbReference type="HAMAP-Rule" id="MF_01366"/>
    </source>
</evidence>
<protein>
    <recommendedName>
        <fullName evidence="5 6">Large ribosomal subunit protein uL13</fullName>
    </recommendedName>
</protein>
<reference evidence="9 10" key="1">
    <citation type="submission" date="2019-04" db="EMBL/GenBank/DDBJ databases">
        <authorList>
            <person name="Feng G."/>
            <person name="Zhang J."/>
            <person name="Zhu H."/>
        </authorList>
    </citation>
    <scope>NUCLEOTIDE SEQUENCE [LARGE SCALE GENOMIC DNA]</scope>
    <source>
        <strain evidence="9 10">JCM 17223</strain>
    </source>
</reference>
<dbReference type="InterPro" id="IPR023563">
    <property type="entry name" value="Ribosomal_uL13_CS"/>
</dbReference>
<dbReference type="Pfam" id="PF00572">
    <property type="entry name" value="Ribosomal_L13"/>
    <property type="match status" value="1"/>
</dbReference>
<dbReference type="InterPro" id="IPR036899">
    <property type="entry name" value="Ribosomal_uL13_sf"/>
</dbReference>
<evidence type="ECO:0000256" key="2">
    <source>
        <dbReference type="ARBA" id="ARBA00011838"/>
    </source>
</evidence>
<accession>A0A4Z0PQC3</accession>
<dbReference type="PANTHER" id="PTHR11545">
    <property type="entry name" value="RIBOSOMAL PROTEIN L13"/>
    <property type="match status" value="1"/>
</dbReference>
<dbReference type="InterPro" id="IPR005823">
    <property type="entry name" value="Ribosomal_uL13_bac-type"/>
</dbReference>
<keyword evidence="3 6" id="KW-0689">Ribosomal protein</keyword>
<comment type="similarity">
    <text evidence="1 6 7">Belongs to the universal ribosomal protein uL13 family.</text>
</comment>
<dbReference type="PROSITE" id="PS00783">
    <property type="entry name" value="RIBOSOMAL_L13"/>
    <property type="match status" value="1"/>
</dbReference>